<sequence>MSTACLQMRHGSYTCSYPDRYLLLIRSRRLDSRSLQPIWNMESIPSCSGWASSPSLHDKCSIAMTSWHRSRYSRTSTREFEFILRTSPRPDHYDSARGVRLHLFTRIRSPPNSKLGREHHPVSQPRSTNHIAPEHTNLQALVSSPGVTMRPFSNIEGFLQASRM</sequence>
<comment type="caution">
    <text evidence="2">The sequence shown here is derived from an EMBL/GenBank/DDBJ whole genome shotgun (WGS) entry which is preliminary data.</text>
</comment>
<proteinExistence type="predicted"/>
<accession>A0A1Y2A0M4</accession>
<evidence type="ECO:0000256" key="1">
    <source>
        <dbReference type="SAM" id="MobiDB-lite"/>
    </source>
</evidence>
<evidence type="ECO:0000313" key="2">
    <source>
        <dbReference type="EMBL" id="ORY15998.1"/>
    </source>
</evidence>
<dbReference type="EMBL" id="MCFA01000021">
    <property type="protein sequence ID" value="ORY15998.1"/>
    <property type="molecule type" value="Genomic_DNA"/>
</dbReference>
<reference evidence="2 3" key="1">
    <citation type="submission" date="2016-07" db="EMBL/GenBank/DDBJ databases">
        <title>Pervasive Adenine N6-methylation of Active Genes in Fungi.</title>
        <authorList>
            <consortium name="DOE Joint Genome Institute"/>
            <person name="Mondo S.J."/>
            <person name="Dannebaum R.O."/>
            <person name="Kuo R.C."/>
            <person name="Labutti K."/>
            <person name="Haridas S."/>
            <person name="Kuo A."/>
            <person name="Salamov A."/>
            <person name="Ahrendt S.R."/>
            <person name="Lipzen A."/>
            <person name="Sullivan W."/>
            <person name="Andreopoulos W.B."/>
            <person name="Clum A."/>
            <person name="Lindquist E."/>
            <person name="Daum C."/>
            <person name="Ramamoorthy G.K."/>
            <person name="Gryganskyi A."/>
            <person name="Culley D."/>
            <person name="Magnuson J.K."/>
            <person name="James T.Y."/>
            <person name="O'Malley M.A."/>
            <person name="Stajich J.E."/>
            <person name="Spatafora J.W."/>
            <person name="Visel A."/>
            <person name="Grigoriev I.V."/>
        </authorList>
    </citation>
    <scope>NUCLEOTIDE SEQUENCE [LARGE SCALE GENOMIC DNA]</scope>
    <source>
        <strain evidence="2 3">CBS 115471</strain>
    </source>
</reference>
<keyword evidence="3" id="KW-1185">Reference proteome</keyword>
<dbReference type="Proteomes" id="UP000193144">
    <property type="component" value="Unassembled WGS sequence"/>
</dbReference>
<organism evidence="2 3">
    <name type="scientific">Clohesyomyces aquaticus</name>
    <dbReference type="NCBI Taxonomy" id="1231657"/>
    <lineage>
        <taxon>Eukaryota</taxon>
        <taxon>Fungi</taxon>
        <taxon>Dikarya</taxon>
        <taxon>Ascomycota</taxon>
        <taxon>Pezizomycotina</taxon>
        <taxon>Dothideomycetes</taxon>
        <taxon>Pleosporomycetidae</taxon>
        <taxon>Pleosporales</taxon>
        <taxon>Lindgomycetaceae</taxon>
        <taxon>Clohesyomyces</taxon>
    </lineage>
</organism>
<name>A0A1Y2A0M4_9PLEO</name>
<protein>
    <submittedName>
        <fullName evidence="2">Uncharacterized protein</fullName>
    </submittedName>
</protein>
<feature type="region of interest" description="Disordered" evidence="1">
    <location>
        <begin position="109"/>
        <end position="130"/>
    </location>
</feature>
<gene>
    <name evidence="2" type="ORF">BCR34DRAFT_144719</name>
</gene>
<evidence type="ECO:0000313" key="3">
    <source>
        <dbReference type="Proteomes" id="UP000193144"/>
    </source>
</evidence>
<dbReference type="AlphaFoldDB" id="A0A1Y2A0M4"/>